<evidence type="ECO:0000313" key="7">
    <source>
        <dbReference type="EMBL" id="KAJ6797060.1"/>
    </source>
</evidence>
<dbReference type="FunFam" id="2.40.70.10:FF:000041">
    <property type="entry name" value="Basic 7S globulin"/>
    <property type="match status" value="1"/>
</dbReference>
<sequence>MAMASFLRRLLLFSFLLSLSHSSAATRPDALVVPVKKDPSTLQYVARIGQRTPLALLDLVVDLGGRFLWVDCDTDYASSTYRPSRCGSAQCSLARATGCGDCSSPPGPGCNNDTCGVSPENPVTRTSTGGELAQDALSLHSTDGSSPGPLATAPRFLFSCAPAFLLQGLAADADGVAGFGRTNIALPTQLAAAFSFHRVFATCLTSITDGVIFFGDGPYNLLPNVNASQSLIYTPLLVNPVCTAGTCTRDEKSVEYFIGVKHIKVNDKDVALNKTLLSIDSKGVGGTKLSTVAPYTVLESSIHKAVTAAFAAALGGVRRTAPVAPFEVCYNASDLGSTRVGPAVPQIDLVLQNEGVYWRIFGANSMVSAADGVLCLGFVDGGPNPRTSIVIGGYQMEDNLLQFDLAASRLGFSSSLLFRQTNCANFNFTSTA</sequence>
<name>A0AAX6DZ91_IRIPA</name>
<dbReference type="InterPro" id="IPR032861">
    <property type="entry name" value="TAXi_N"/>
</dbReference>
<dbReference type="Pfam" id="PF14543">
    <property type="entry name" value="TAXi_N"/>
    <property type="match status" value="1"/>
</dbReference>
<dbReference type="FunFam" id="2.40.70.10:FF:000045">
    <property type="entry name" value="Basic 7S globulin"/>
    <property type="match status" value="1"/>
</dbReference>
<keyword evidence="8" id="KW-1185">Reference proteome</keyword>
<dbReference type="CDD" id="cd05489">
    <property type="entry name" value="xylanase_inhibitor_I_like"/>
    <property type="match status" value="1"/>
</dbReference>
<feature type="chain" id="PRO_5043679866" evidence="5">
    <location>
        <begin position="26"/>
        <end position="432"/>
    </location>
</feature>
<dbReference type="PROSITE" id="PS51767">
    <property type="entry name" value="PEPTIDASE_A1"/>
    <property type="match status" value="1"/>
</dbReference>
<reference evidence="7" key="1">
    <citation type="journal article" date="2023" name="GigaByte">
        <title>Genome assembly of the bearded iris, Iris pallida Lam.</title>
        <authorList>
            <person name="Bruccoleri R.E."/>
            <person name="Oakeley E.J."/>
            <person name="Faust A.M.E."/>
            <person name="Altorfer M."/>
            <person name="Dessus-Babus S."/>
            <person name="Burckhardt D."/>
            <person name="Oertli M."/>
            <person name="Naumann U."/>
            <person name="Petersen F."/>
            <person name="Wong J."/>
        </authorList>
    </citation>
    <scope>NUCLEOTIDE SEQUENCE</scope>
    <source>
        <strain evidence="7">GSM-AAB239-AS_SAM_17_03QT</strain>
    </source>
</reference>
<protein>
    <submittedName>
        <fullName evidence="7">Basic 7S globulin</fullName>
    </submittedName>
</protein>
<dbReference type="InterPro" id="IPR033121">
    <property type="entry name" value="PEPTIDASE_A1"/>
</dbReference>
<dbReference type="InterPro" id="IPR032799">
    <property type="entry name" value="TAXi_C"/>
</dbReference>
<feature type="domain" description="Peptidase A1" evidence="6">
    <location>
        <begin position="44"/>
        <end position="413"/>
    </location>
</feature>
<dbReference type="PANTHER" id="PTHR47965">
    <property type="entry name" value="ASPARTYL PROTEASE-RELATED"/>
    <property type="match status" value="1"/>
</dbReference>
<accession>A0AAX6DZ91</accession>
<comment type="caution">
    <text evidence="7">The sequence shown here is derived from an EMBL/GenBank/DDBJ whole genome shotgun (WGS) entry which is preliminary data.</text>
</comment>
<comment type="subcellular location">
    <subcellularLocation>
        <location evidence="1">Secreted</location>
        <location evidence="1">Extracellular space</location>
    </subcellularLocation>
</comment>
<dbReference type="GO" id="GO:0005576">
    <property type="term" value="C:extracellular region"/>
    <property type="evidence" value="ECO:0007669"/>
    <property type="project" value="UniProtKB-SubCell"/>
</dbReference>
<feature type="signal peptide" evidence="5">
    <location>
        <begin position="1"/>
        <end position="25"/>
    </location>
</feature>
<evidence type="ECO:0000256" key="4">
    <source>
        <dbReference type="ARBA" id="ARBA00022729"/>
    </source>
</evidence>
<dbReference type="PANTHER" id="PTHR47965:SF22">
    <property type="entry name" value="EUKARYOTIC ASPARTYL PROTEASE FAMILY PROTEIN"/>
    <property type="match status" value="1"/>
</dbReference>
<dbReference type="EMBL" id="JANAVB010041020">
    <property type="protein sequence ID" value="KAJ6797060.1"/>
    <property type="molecule type" value="Genomic_DNA"/>
</dbReference>
<comment type="similarity">
    <text evidence="2">Belongs to the peptidase A1 family.</text>
</comment>
<dbReference type="InterPro" id="IPR021109">
    <property type="entry name" value="Peptidase_aspartic_dom_sf"/>
</dbReference>
<evidence type="ECO:0000256" key="3">
    <source>
        <dbReference type="ARBA" id="ARBA00022525"/>
    </source>
</evidence>
<proteinExistence type="inferred from homology"/>
<keyword evidence="3" id="KW-0964">Secreted</keyword>
<dbReference type="InterPro" id="IPR033868">
    <property type="entry name" value="Xylanase_inhibitor_I-like"/>
</dbReference>
<evidence type="ECO:0000256" key="1">
    <source>
        <dbReference type="ARBA" id="ARBA00004239"/>
    </source>
</evidence>
<organism evidence="7 8">
    <name type="scientific">Iris pallida</name>
    <name type="common">Sweet iris</name>
    <dbReference type="NCBI Taxonomy" id="29817"/>
    <lineage>
        <taxon>Eukaryota</taxon>
        <taxon>Viridiplantae</taxon>
        <taxon>Streptophyta</taxon>
        <taxon>Embryophyta</taxon>
        <taxon>Tracheophyta</taxon>
        <taxon>Spermatophyta</taxon>
        <taxon>Magnoliopsida</taxon>
        <taxon>Liliopsida</taxon>
        <taxon>Asparagales</taxon>
        <taxon>Iridaceae</taxon>
        <taxon>Iridoideae</taxon>
        <taxon>Irideae</taxon>
        <taxon>Iris</taxon>
    </lineage>
</organism>
<dbReference type="SUPFAM" id="SSF50630">
    <property type="entry name" value="Acid proteases"/>
    <property type="match status" value="1"/>
</dbReference>
<dbReference type="Proteomes" id="UP001140949">
    <property type="component" value="Unassembled WGS sequence"/>
</dbReference>
<dbReference type="InterPro" id="IPR001461">
    <property type="entry name" value="Aspartic_peptidase_A1"/>
</dbReference>
<dbReference type="Gene3D" id="2.40.70.10">
    <property type="entry name" value="Acid Proteases"/>
    <property type="match status" value="2"/>
</dbReference>
<evidence type="ECO:0000313" key="8">
    <source>
        <dbReference type="Proteomes" id="UP001140949"/>
    </source>
</evidence>
<evidence type="ECO:0000259" key="6">
    <source>
        <dbReference type="PROSITE" id="PS51767"/>
    </source>
</evidence>
<evidence type="ECO:0000256" key="5">
    <source>
        <dbReference type="SAM" id="SignalP"/>
    </source>
</evidence>
<dbReference type="Pfam" id="PF14541">
    <property type="entry name" value="TAXi_C"/>
    <property type="match status" value="1"/>
</dbReference>
<reference evidence="7" key="2">
    <citation type="submission" date="2023-04" db="EMBL/GenBank/DDBJ databases">
        <authorList>
            <person name="Bruccoleri R.E."/>
            <person name="Oakeley E.J."/>
            <person name="Faust A.-M."/>
            <person name="Dessus-Babus S."/>
            <person name="Altorfer M."/>
            <person name="Burckhardt D."/>
            <person name="Oertli M."/>
            <person name="Naumann U."/>
            <person name="Petersen F."/>
            <person name="Wong J."/>
        </authorList>
    </citation>
    <scope>NUCLEOTIDE SEQUENCE</scope>
    <source>
        <strain evidence="7">GSM-AAB239-AS_SAM_17_03QT</strain>
        <tissue evidence="7">Leaf</tissue>
    </source>
</reference>
<dbReference type="GO" id="GO:0006508">
    <property type="term" value="P:proteolysis"/>
    <property type="evidence" value="ECO:0007669"/>
    <property type="project" value="InterPro"/>
</dbReference>
<dbReference type="AlphaFoldDB" id="A0AAX6DZ91"/>
<dbReference type="GO" id="GO:0004190">
    <property type="term" value="F:aspartic-type endopeptidase activity"/>
    <property type="evidence" value="ECO:0007669"/>
    <property type="project" value="InterPro"/>
</dbReference>
<gene>
    <name evidence="7" type="ORF">M6B38_110785</name>
</gene>
<keyword evidence="4 5" id="KW-0732">Signal</keyword>
<evidence type="ECO:0000256" key="2">
    <source>
        <dbReference type="ARBA" id="ARBA00007447"/>
    </source>
</evidence>